<keyword evidence="2" id="KW-1185">Reference proteome</keyword>
<evidence type="ECO:0000313" key="2">
    <source>
        <dbReference type="Proteomes" id="UP000799779"/>
    </source>
</evidence>
<dbReference type="OrthoDB" id="5410365at2759"/>
<dbReference type="Proteomes" id="UP000799779">
    <property type="component" value="Unassembled WGS sequence"/>
</dbReference>
<dbReference type="EMBL" id="ML977585">
    <property type="protein sequence ID" value="KAF2001034.1"/>
    <property type="molecule type" value="Genomic_DNA"/>
</dbReference>
<protein>
    <submittedName>
        <fullName evidence="1">Uncharacterized protein</fullName>
    </submittedName>
</protein>
<organism evidence="1 2">
    <name type="scientific">Amniculicola lignicola CBS 123094</name>
    <dbReference type="NCBI Taxonomy" id="1392246"/>
    <lineage>
        <taxon>Eukaryota</taxon>
        <taxon>Fungi</taxon>
        <taxon>Dikarya</taxon>
        <taxon>Ascomycota</taxon>
        <taxon>Pezizomycotina</taxon>
        <taxon>Dothideomycetes</taxon>
        <taxon>Pleosporomycetidae</taxon>
        <taxon>Pleosporales</taxon>
        <taxon>Amniculicolaceae</taxon>
        <taxon>Amniculicola</taxon>
    </lineage>
</organism>
<sequence length="258" mass="28912">MGGKLFLQNRLLPLQSVSLARFITDPKSPQRAFHDPFPSTEIDSTTQTQHNISELTTQSQSNTIGAQFTELLNIYKGTASTNKTHVNAVASIAYELLQWNVRFREACERPETRKWIEDAIEEGSDIYFIVGYRTFVDPSALESTGKSTSTGTEVYVPISTVAEANMPIVSLGGALDPGVANAKSQRSTVARRFRSEGEMVYAVQYCKIVFKWYSSRKIEKSALGPTKWKIHWGVRTVEEEDEEDVVGVELEEDFGEDE</sequence>
<gene>
    <name evidence="1" type="ORF">P154DRAFT_490803</name>
</gene>
<dbReference type="AlphaFoldDB" id="A0A6A5WJB3"/>
<evidence type="ECO:0000313" key="1">
    <source>
        <dbReference type="EMBL" id="KAF2001034.1"/>
    </source>
</evidence>
<accession>A0A6A5WJB3</accession>
<reference evidence="1" key="1">
    <citation type="journal article" date="2020" name="Stud. Mycol.">
        <title>101 Dothideomycetes genomes: a test case for predicting lifestyles and emergence of pathogens.</title>
        <authorList>
            <person name="Haridas S."/>
            <person name="Albert R."/>
            <person name="Binder M."/>
            <person name="Bloem J."/>
            <person name="Labutti K."/>
            <person name="Salamov A."/>
            <person name="Andreopoulos B."/>
            <person name="Baker S."/>
            <person name="Barry K."/>
            <person name="Bills G."/>
            <person name="Bluhm B."/>
            <person name="Cannon C."/>
            <person name="Castanera R."/>
            <person name="Culley D."/>
            <person name="Daum C."/>
            <person name="Ezra D."/>
            <person name="Gonzalez J."/>
            <person name="Henrissat B."/>
            <person name="Kuo A."/>
            <person name="Liang C."/>
            <person name="Lipzen A."/>
            <person name="Lutzoni F."/>
            <person name="Magnuson J."/>
            <person name="Mondo S."/>
            <person name="Nolan M."/>
            <person name="Ohm R."/>
            <person name="Pangilinan J."/>
            <person name="Park H.-J."/>
            <person name="Ramirez L."/>
            <person name="Alfaro M."/>
            <person name="Sun H."/>
            <person name="Tritt A."/>
            <person name="Yoshinaga Y."/>
            <person name="Zwiers L.-H."/>
            <person name="Turgeon B."/>
            <person name="Goodwin S."/>
            <person name="Spatafora J."/>
            <person name="Crous P."/>
            <person name="Grigoriev I."/>
        </authorList>
    </citation>
    <scope>NUCLEOTIDE SEQUENCE</scope>
    <source>
        <strain evidence="1">CBS 123094</strain>
    </source>
</reference>
<proteinExistence type="predicted"/>
<name>A0A6A5WJB3_9PLEO</name>